<gene>
    <name evidence="2" type="ORF">CUJ83_12890</name>
</gene>
<evidence type="ECO:0008006" key="4">
    <source>
        <dbReference type="Google" id="ProtNLM"/>
    </source>
</evidence>
<evidence type="ECO:0000313" key="3">
    <source>
        <dbReference type="Proteomes" id="UP001320159"/>
    </source>
</evidence>
<sequence>MYIMHNPSRYFLIIICIIAVTTLVCGCCGLFPQEEKPALTRAQTIPADVVKMGPETDDFAPIVHSYKWEKPVPLEGPINTAGAEDSPFITSDGNTFYFFFTPDVRVPVEKQIIDGVTGVYVSKKVNGAWTEPERFFLNGDLSMDGCICLQGDTMWFASVRTGNYGQVDVYTARNENGKWVDWTNAGEQLNKQYDIGEFHVTPDGNTIYFGWSANGTDTGSIWEGNRDIYKSEKVNGVWSQPVSLGPNVNSQYMDDQPFISADGNELWFTGQSRLGYTGPAVFRSVKMQNGEWGPAEEIVSNFAGEPTLDAAGNIYFIHHYYKDGNMIEADVYVARKK</sequence>
<dbReference type="Pfam" id="PF07676">
    <property type="entry name" value="PD40"/>
    <property type="match status" value="1"/>
</dbReference>
<dbReference type="AlphaFoldDB" id="A0AAP2RGP1"/>
<dbReference type="SUPFAM" id="SSF82171">
    <property type="entry name" value="DPP6 N-terminal domain-like"/>
    <property type="match status" value="1"/>
</dbReference>
<keyword evidence="1" id="KW-0812">Transmembrane</keyword>
<keyword evidence="1" id="KW-0472">Membrane</keyword>
<feature type="transmembrane region" description="Helical" evidence="1">
    <location>
        <begin position="12"/>
        <end position="32"/>
    </location>
</feature>
<organism evidence="2 3">
    <name type="scientific">Methanooceanicella nereidis</name>
    <dbReference type="NCBI Taxonomy" id="2052831"/>
    <lineage>
        <taxon>Archaea</taxon>
        <taxon>Methanobacteriati</taxon>
        <taxon>Methanobacteriota</taxon>
        <taxon>Stenosarchaea group</taxon>
        <taxon>Methanomicrobia</taxon>
        <taxon>Methanocellales</taxon>
        <taxon>Methanocellaceae</taxon>
        <taxon>Methanooceanicella</taxon>
    </lineage>
</organism>
<dbReference type="InterPro" id="IPR011659">
    <property type="entry name" value="WD40"/>
</dbReference>
<dbReference type="Proteomes" id="UP001320159">
    <property type="component" value="Unassembled WGS sequence"/>
</dbReference>
<keyword evidence="3" id="KW-1185">Reference proteome</keyword>
<keyword evidence="1" id="KW-1133">Transmembrane helix</keyword>
<evidence type="ECO:0000256" key="1">
    <source>
        <dbReference type="SAM" id="Phobius"/>
    </source>
</evidence>
<reference evidence="2 3" key="1">
    <citation type="submission" date="2017-11" db="EMBL/GenBank/DDBJ databases">
        <title>Isolation and Characterization of Family Methanocellaceae Species from Potential Methane Hydrate Area Offshore Southwestern Taiwan.</title>
        <authorList>
            <person name="Zhang W.-L."/>
            <person name="Chen W.-C."/>
            <person name="Lai M.-C."/>
            <person name="Chen S.-C."/>
        </authorList>
    </citation>
    <scope>NUCLEOTIDE SEQUENCE [LARGE SCALE GENOMIC DNA]</scope>
    <source>
        <strain evidence="2 3">CWC-04</strain>
    </source>
</reference>
<evidence type="ECO:0000313" key="2">
    <source>
        <dbReference type="EMBL" id="MCD1295892.1"/>
    </source>
</evidence>
<dbReference type="EMBL" id="PGCK01000011">
    <property type="protein sequence ID" value="MCD1295892.1"/>
    <property type="molecule type" value="Genomic_DNA"/>
</dbReference>
<accession>A0AAP2RGP1</accession>
<protein>
    <recommendedName>
        <fullName evidence="4">WD40-like Beta Propeller Repeat</fullName>
    </recommendedName>
</protein>
<proteinExistence type="predicted"/>
<name>A0AAP2RGP1_9EURY</name>
<comment type="caution">
    <text evidence="2">The sequence shown here is derived from an EMBL/GenBank/DDBJ whole genome shotgun (WGS) entry which is preliminary data.</text>
</comment>